<dbReference type="STRING" id="42157.A0A182ESM2"/>
<feature type="compositionally biased region" description="Pro residues" evidence="1">
    <location>
        <begin position="11"/>
        <end position="23"/>
    </location>
</feature>
<organism evidence="4">
    <name type="scientific">Onchocerca ochengi</name>
    <name type="common">Filarial nematode worm</name>
    <dbReference type="NCBI Taxonomy" id="42157"/>
    <lineage>
        <taxon>Eukaryota</taxon>
        <taxon>Metazoa</taxon>
        <taxon>Ecdysozoa</taxon>
        <taxon>Nematoda</taxon>
        <taxon>Chromadorea</taxon>
        <taxon>Rhabditida</taxon>
        <taxon>Spirurina</taxon>
        <taxon>Spiruromorpha</taxon>
        <taxon>Filarioidea</taxon>
        <taxon>Onchocercidae</taxon>
        <taxon>Onchocerca</taxon>
    </lineage>
</organism>
<feature type="region of interest" description="Disordered" evidence="1">
    <location>
        <begin position="1"/>
        <end position="26"/>
    </location>
</feature>
<proteinExistence type="predicted"/>
<dbReference type="Proteomes" id="UP000271087">
    <property type="component" value="Unassembled WGS sequence"/>
</dbReference>
<evidence type="ECO:0000256" key="1">
    <source>
        <dbReference type="SAM" id="MobiDB-lite"/>
    </source>
</evidence>
<accession>A0A182ESM2</accession>
<reference evidence="2 3" key="2">
    <citation type="submission" date="2018-08" db="EMBL/GenBank/DDBJ databases">
        <authorList>
            <person name="Laetsch R D."/>
            <person name="Stevens L."/>
            <person name="Kumar S."/>
            <person name="Blaxter L. M."/>
        </authorList>
    </citation>
    <scope>NUCLEOTIDE SEQUENCE [LARGE SCALE GENOMIC DNA]</scope>
</reference>
<sequence>MGCRRWRAKPFKPPEMPNLPEPPVKQSRTFERTSLDYIGDNADQFQLAFGILMDENANFLTAKGLLWSDQTH</sequence>
<feature type="compositionally biased region" description="Basic residues" evidence="1">
    <location>
        <begin position="1"/>
        <end position="10"/>
    </location>
</feature>
<keyword evidence="3" id="KW-1185">Reference proteome</keyword>
<evidence type="ECO:0000313" key="3">
    <source>
        <dbReference type="Proteomes" id="UP000271087"/>
    </source>
</evidence>
<dbReference type="AlphaFoldDB" id="A0A182ESM2"/>
<protein>
    <submittedName>
        <fullName evidence="4">Catalase</fullName>
    </submittedName>
</protein>
<dbReference type="WBParaSite" id="nOo.2.0.1.t11142-RA">
    <property type="protein sequence ID" value="nOo.2.0.1.t11142-RA"/>
    <property type="gene ID" value="nOo.2.0.1.g11142"/>
</dbReference>
<dbReference type="EMBL" id="UYRW01007327">
    <property type="protein sequence ID" value="VDM95059.1"/>
    <property type="molecule type" value="Genomic_DNA"/>
</dbReference>
<evidence type="ECO:0000313" key="4">
    <source>
        <dbReference type="WBParaSite" id="nOo.2.0.1.t11142-RA"/>
    </source>
</evidence>
<reference evidence="4" key="1">
    <citation type="submission" date="2016-06" db="UniProtKB">
        <authorList>
            <consortium name="WormBaseParasite"/>
        </authorList>
    </citation>
    <scope>IDENTIFICATION</scope>
</reference>
<evidence type="ECO:0000313" key="2">
    <source>
        <dbReference type="EMBL" id="VDM95059.1"/>
    </source>
</evidence>
<name>A0A182ESM2_ONCOC</name>
<gene>
    <name evidence="2" type="ORF">NOO_LOCUS11142</name>
</gene>